<feature type="region of interest" description="Disordered" evidence="1">
    <location>
        <begin position="1"/>
        <end position="45"/>
    </location>
</feature>
<dbReference type="PANTHER" id="PTHR24559">
    <property type="entry name" value="TRANSPOSON TY3-I GAG-POL POLYPROTEIN"/>
    <property type="match status" value="1"/>
</dbReference>
<evidence type="ECO:0000313" key="3">
    <source>
        <dbReference type="EMBL" id="KAL0302300.1"/>
    </source>
</evidence>
<dbReference type="AlphaFoldDB" id="A0AAW2K5W6"/>
<dbReference type="InterPro" id="IPR000477">
    <property type="entry name" value="RT_dom"/>
</dbReference>
<dbReference type="SUPFAM" id="SSF56672">
    <property type="entry name" value="DNA/RNA polymerases"/>
    <property type="match status" value="1"/>
</dbReference>
<gene>
    <name evidence="3" type="ORF">Scaly_2565900</name>
</gene>
<comment type="caution">
    <text evidence="3">The sequence shown here is derived from an EMBL/GenBank/DDBJ whole genome shotgun (WGS) entry which is preliminary data.</text>
</comment>
<dbReference type="Gene3D" id="3.30.70.270">
    <property type="match status" value="1"/>
</dbReference>
<reference evidence="3" key="2">
    <citation type="journal article" date="2024" name="Plant">
        <title>Genomic evolution and insights into agronomic trait innovations of Sesamum species.</title>
        <authorList>
            <person name="Miao H."/>
            <person name="Wang L."/>
            <person name="Qu L."/>
            <person name="Liu H."/>
            <person name="Sun Y."/>
            <person name="Le M."/>
            <person name="Wang Q."/>
            <person name="Wei S."/>
            <person name="Zheng Y."/>
            <person name="Lin W."/>
            <person name="Duan Y."/>
            <person name="Cao H."/>
            <person name="Xiong S."/>
            <person name="Wang X."/>
            <person name="Wei L."/>
            <person name="Li C."/>
            <person name="Ma Q."/>
            <person name="Ju M."/>
            <person name="Zhao R."/>
            <person name="Li G."/>
            <person name="Mu C."/>
            <person name="Tian Q."/>
            <person name="Mei H."/>
            <person name="Zhang T."/>
            <person name="Gao T."/>
            <person name="Zhang H."/>
        </authorList>
    </citation>
    <scope>NUCLEOTIDE SEQUENCE</scope>
    <source>
        <strain evidence="3">KEN8</strain>
    </source>
</reference>
<evidence type="ECO:0000256" key="1">
    <source>
        <dbReference type="SAM" id="MobiDB-lite"/>
    </source>
</evidence>
<feature type="compositionally biased region" description="Basic and acidic residues" evidence="1">
    <location>
        <begin position="1"/>
        <end position="14"/>
    </location>
</feature>
<dbReference type="Pfam" id="PF00078">
    <property type="entry name" value="RVT_1"/>
    <property type="match status" value="1"/>
</dbReference>
<reference evidence="3" key="1">
    <citation type="submission" date="2020-06" db="EMBL/GenBank/DDBJ databases">
        <authorList>
            <person name="Li T."/>
            <person name="Hu X."/>
            <person name="Zhang T."/>
            <person name="Song X."/>
            <person name="Zhang H."/>
            <person name="Dai N."/>
            <person name="Sheng W."/>
            <person name="Hou X."/>
            <person name="Wei L."/>
        </authorList>
    </citation>
    <scope>NUCLEOTIDE SEQUENCE</scope>
    <source>
        <strain evidence="3">KEN8</strain>
        <tissue evidence="3">Leaf</tissue>
    </source>
</reference>
<dbReference type="CDD" id="cd01647">
    <property type="entry name" value="RT_LTR"/>
    <property type="match status" value="1"/>
</dbReference>
<evidence type="ECO:0000259" key="2">
    <source>
        <dbReference type="Pfam" id="PF00078"/>
    </source>
</evidence>
<protein>
    <recommendedName>
        <fullName evidence="2">Reverse transcriptase domain-containing protein</fullName>
    </recommendedName>
</protein>
<dbReference type="InterPro" id="IPR053134">
    <property type="entry name" value="RNA-dir_DNA_polymerase"/>
</dbReference>
<accession>A0AAW2K5W6</accession>
<organism evidence="3">
    <name type="scientific">Sesamum calycinum</name>
    <dbReference type="NCBI Taxonomy" id="2727403"/>
    <lineage>
        <taxon>Eukaryota</taxon>
        <taxon>Viridiplantae</taxon>
        <taxon>Streptophyta</taxon>
        <taxon>Embryophyta</taxon>
        <taxon>Tracheophyta</taxon>
        <taxon>Spermatophyta</taxon>
        <taxon>Magnoliopsida</taxon>
        <taxon>eudicotyledons</taxon>
        <taxon>Gunneridae</taxon>
        <taxon>Pentapetalae</taxon>
        <taxon>asterids</taxon>
        <taxon>lamiids</taxon>
        <taxon>Lamiales</taxon>
        <taxon>Pedaliaceae</taxon>
        <taxon>Sesamum</taxon>
    </lineage>
</organism>
<dbReference type="PANTHER" id="PTHR24559:SF430">
    <property type="entry name" value="RNA-DIRECTED DNA POLYMERASE"/>
    <property type="match status" value="1"/>
</dbReference>
<dbReference type="InterPro" id="IPR043502">
    <property type="entry name" value="DNA/RNA_pol_sf"/>
</dbReference>
<name>A0AAW2K5W6_9LAMI</name>
<proteinExistence type="predicted"/>
<sequence length="405" mass="45240">MGPYQKREDDKVKEATTPNVDSFPKEGAKHASSNKAEANNPPRKGVIRMIVGGPIGGNSHYARKEQVREAHDVSLKEVLDVDAMEDTPFIQFGRTEKLGSKTHHNDALVITALLANYEVGRIFIDFGTSTNIIFGEAYDQMQLGDIPLVKVNTSLYGFAHPRDVSSTYNAVLGKSTLNASQAIISTYHMKIKFPAPGGVGEVQGDPLQSRKCYIEAVHKGQKKGATYQRLVDKIFRPQIGRNVEVYAVDMLVKSKEAQNHVAHLEETFVVLRKYRLKLNPTKCAFGVQGGRFLGFMVTQREIEANPLQIKSILDTKQVFEELKKYLAGLPLLVKPAQGDTLYLYLSITLRLSALSSSVRKKENKYQFIISTKYLMEQRADKSTIEANVGKSRYFWAFGKVCCGIK</sequence>
<dbReference type="EMBL" id="JACGWM010000582">
    <property type="protein sequence ID" value="KAL0302300.1"/>
    <property type="molecule type" value="Genomic_DNA"/>
</dbReference>
<feature type="domain" description="Reverse transcriptase" evidence="2">
    <location>
        <begin position="225"/>
        <end position="296"/>
    </location>
</feature>
<dbReference type="InterPro" id="IPR043128">
    <property type="entry name" value="Rev_trsase/Diguanyl_cyclase"/>
</dbReference>